<dbReference type="AlphaFoldDB" id="A0AAD7D699"/>
<feature type="compositionally biased region" description="Basic and acidic residues" evidence="1">
    <location>
        <begin position="225"/>
        <end position="234"/>
    </location>
</feature>
<feature type="region of interest" description="Disordered" evidence="1">
    <location>
        <begin position="170"/>
        <end position="247"/>
    </location>
</feature>
<protein>
    <recommendedName>
        <fullName evidence="2">RNase H type-1 domain-containing protein</fullName>
    </recommendedName>
</protein>
<feature type="non-terminal residue" evidence="3">
    <location>
        <position position="1"/>
    </location>
</feature>
<keyword evidence="4" id="KW-1185">Reference proteome</keyword>
<feature type="domain" description="RNase H type-1" evidence="2">
    <location>
        <begin position="192"/>
        <end position="247"/>
    </location>
</feature>
<dbReference type="GO" id="GO:0003676">
    <property type="term" value="F:nucleic acid binding"/>
    <property type="evidence" value="ECO:0007669"/>
    <property type="project" value="InterPro"/>
</dbReference>
<reference evidence="3" key="1">
    <citation type="submission" date="2023-03" db="EMBL/GenBank/DDBJ databases">
        <title>Massive genome expansion in bonnet fungi (Mycena s.s.) driven by repeated elements and novel gene families across ecological guilds.</title>
        <authorList>
            <consortium name="Lawrence Berkeley National Laboratory"/>
            <person name="Harder C.B."/>
            <person name="Miyauchi S."/>
            <person name="Viragh M."/>
            <person name="Kuo A."/>
            <person name="Thoen E."/>
            <person name="Andreopoulos B."/>
            <person name="Lu D."/>
            <person name="Skrede I."/>
            <person name="Drula E."/>
            <person name="Henrissat B."/>
            <person name="Morin E."/>
            <person name="Kohler A."/>
            <person name="Barry K."/>
            <person name="LaButti K."/>
            <person name="Morin E."/>
            <person name="Salamov A."/>
            <person name="Lipzen A."/>
            <person name="Mereny Z."/>
            <person name="Hegedus B."/>
            <person name="Baldrian P."/>
            <person name="Stursova M."/>
            <person name="Weitz H."/>
            <person name="Taylor A."/>
            <person name="Grigoriev I.V."/>
            <person name="Nagy L.G."/>
            <person name="Martin F."/>
            <person name="Kauserud H."/>
        </authorList>
    </citation>
    <scope>NUCLEOTIDE SEQUENCE</scope>
    <source>
        <strain evidence="3">CBHHK067</strain>
    </source>
</reference>
<evidence type="ECO:0000256" key="1">
    <source>
        <dbReference type="SAM" id="MobiDB-lite"/>
    </source>
</evidence>
<name>A0AAD7D699_MYCRO</name>
<feature type="non-terminal residue" evidence="3">
    <location>
        <position position="247"/>
    </location>
</feature>
<accession>A0AAD7D699</accession>
<dbReference type="Proteomes" id="UP001221757">
    <property type="component" value="Unassembled WGS sequence"/>
</dbReference>
<evidence type="ECO:0000259" key="2">
    <source>
        <dbReference type="PROSITE" id="PS50879"/>
    </source>
</evidence>
<proteinExistence type="predicted"/>
<gene>
    <name evidence="3" type="ORF">B0H17DRAFT_1232324</name>
</gene>
<dbReference type="InterPro" id="IPR002156">
    <property type="entry name" value="RNaseH_domain"/>
</dbReference>
<organism evidence="3 4">
    <name type="scientific">Mycena rosella</name>
    <name type="common">Pink bonnet</name>
    <name type="synonym">Agaricus rosellus</name>
    <dbReference type="NCBI Taxonomy" id="1033263"/>
    <lineage>
        <taxon>Eukaryota</taxon>
        <taxon>Fungi</taxon>
        <taxon>Dikarya</taxon>
        <taxon>Basidiomycota</taxon>
        <taxon>Agaricomycotina</taxon>
        <taxon>Agaricomycetes</taxon>
        <taxon>Agaricomycetidae</taxon>
        <taxon>Agaricales</taxon>
        <taxon>Marasmiineae</taxon>
        <taxon>Mycenaceae</taxon>
        <taxon>Mycena</taxon>
    </lineage>
</organism>
<dbReference type="PROSITE" id="PS50879">
    <property type="entry name" value="RNASE_H_1"/>
    <property type="match status" value="1"/>
</dbReference>
<comment type="caution">
    <text evidence="3">The sequence shown here is derived from an EMBL/GenBank/DDBJ whole genome shotgun (WGS) entry which is preliminary data.</text>
</comment>
<evidence type="ECO:0000313" key="4">
    <source>
        <dbReference type="Proteomes" id="UP001221757"/>
    </source>
</evidence>
<feature type="compositionally biased region" description="Polar residues" evidence="1">
    <location>
        <begin position="238"/>
        <end position="247"/>
    </location>
</feature>
<feature type="compositionally biased region" description="Low complexity" evidence="1">
    <location>
        <begin position="206"/>
        <end position="217"/>
    </location>
</feature>
<dbReference type="InterPro" id="IPR036397">
    <property type="entry name" value="RNaseH_sf"/>
</dbReference>
<dbReference type="GO" id="GO:0004523">
    <property type="term" value="F:RNA-DNA hybrid ribonuclease activity"/>
    <property type="evidence" value="ECO:0007669"/>
    <property type="project" value="InterPro"/>
</dbReference>
<dbReference type="EMBL" id="JARKIE010000123">
    <property type="protein sequence ID" value="KAJ7680155.1"/>
    <property type="molecule type" value="Genomic_DNA"/>
</dbReference>
<evidence type="ECO:0000313" key="3">
    <source>
        <dbReference type="EMBL" id="KAJ7680155.1"/>
    </source>
</evidence>
<sequence>TWHPAKADLSDDLKRMMKVGEKYNLHTEGIAISREIQREMPIWYHNKSSATRALFNLGPEVQCLKKNHLVRLVGDAERLARRRNAPRHRAQRNCRCDACAATRRECRPRRCQNPHLCYARAYEMMASLQHKWNPPTQRATKEPGEDPEMVEFNPDVTTQGTLTNVFCIFTEPEDNPDPSAAAPDTRLTPDEDAETSRAYTDGSVSNNGAGNARAGAGIFYGEDDERNRSIKVPDEWGPSNQVGEVLA</sequence>
<dbReference type="Gene3D" id="3.30.420.10">
    <property type="entry name" value="Ribonuclease H-like superfamily/Ribonuclease H"/>
    <property type="match status" value="1"/>
</dbReference>